<dbReference type="PANTHER" id="PTHR37953:SF1">
    <property type="entry name" value="UPF0127 PROTEIN MJ1496"/>
    <property type="match status" value="1"/>
</dbReference>
<sequence>MVGLLHFLQKRQRYREARVGIGKYELTVEVSDTFIKRMIGLMYRDSLAKDHGMLFDFFSAGRYGIWMHNMRFPIDVLWVGSDMRVVDTLSSAQVCRSIFRCKTYRPGMPARYVIELPSGYIYEKKIAVGTIVTIKGYQK</sequence>
<dbReference type="InterPro" id="IPR003795">
    <property type="entry name" value="DUF192"/>
</dbReference>
<reference evidence="1" key="2">
    <citation type="journal article" date="2014" name="ISME J.">
        <title>Microbial stratification in low pH oxic and suboxic macroscopic growths along an acid mine drainage.</title>
        <authorList>
            <person name="Mendez-Garcia C."/>
            <person name="Mesa V."/>
            <person name="Sprenger R.R."/>
            <person name="Richter M."/>
            <person name="Diez M.S."/>
            <person name="Solano J."/>
            <person name="Bargiela R."/>
            <person name="Golyshina O.V."/>
            <person name="Manteca A."/>
            <person name="Ramos J.L."/>
            <person name="Gallego J.R."/>
            <person name="Llorente I."/>
            <person name="Martins Dos Santos V.A."/>
            <person name="Jensen O.N."/>
            <person name="Pelaez A.I."/>
            <person name="Sanchez J."/>
            <person name="Ferrer M."/>
        </authorList>
    </citation>
    <scope>NUCLEOTIDE SEQUENCE</scope>
</reference>
<reference evidence="1" key="1">
    <citation type="submission" date="2013-08" db="EMBL/GenBank/DDBJ databases">
        <authorList>
            <person name="Mendez C."/>
            <person name="Richter M."/>
            <person name="Ferrer M."/>
            <person name="Sanchez J."/>
        </authorList>
    </citation>
    <scope>NUCLEOTIDE SEQUENCE</scope>
</reference>
<dbReference type="AlphaFoldDB" id="T1AN84"/>
<proteinExistence type="predicted"/>
<name>T1AN84_9ZZZZ</name>
<evidence type="ECO:0000313" key="1">
    <source>
        <dbReference type="EMBL" id="EQD42149.1"/>
    </source>
</evidence>
<dbReference type="PANTHER" id="PTHR37953">
    <property type="entry name" value="UPF0127 PROTEIN MJ1496"/>
    <property type="match status" value="1"/>
</dbReference>
<comment type="caution">
    <text evidence="1">The sequence shown here is derived from an EMBL/GenBank/DDBJ whole genome shotgun (WGS) entry which is preliminary data.</text>
</comment>
<gene>
    <name evidence="1" type="ORF">B2A_10465</name>
</gene>
<dbReference type="Gene3D" id="2.60.120.1140">
    <property type="entry name" value="Protein of unknown function DUF192"/>
    <property type="match status" value="1"/>
</dbReference>
<dbReference type="Pfam" id="PF02643">
    <property type="entry name" value="DUF192"/>
    <property type="match status" value="1"/>
</dbReference>
<dbReference type="InterPro" id="IPR038695">
    <property type="entry name" value="Saro_0823-like_sf"/>
</dbReference>
<accession>T1AN84</accession>
<protein>
    <submittedName>
        <fullName evidence="1">Protein containing DUF192</fullName>
    </submittedName>
</protein>
<organism evidence="1">
    <name type="scientific">mine drainage metagenome</name>
    <dbReference type="NCBI Taxonomy" id="410659"/>
    <lineage>
        <taxon>unclassified sequences</taxon>
        <taxon>metagenomes</taxon>
        <taxon>ecological metagenomes</taxon>
    </lineage>
</organism>
<dbReference type="EMBL" id="AUZZ01007545">
    <property type="protein sequence ID" value="EQD42149.1"/>
    <property type="molecule type" value="Genomic_DNA"/>
</dbReference>